<sequence>MEATADGSFDTNNVATAQAETLRQKGNEAFNRRHFLEAKNLYSQAIACHNTNHLLYGNRSAALYQLKDFHAALQDAEKAIEISPDWSKGYLRKGVACESLQLWDEAIDAFETILRLNNEEIVVSKAKIAITRVNFRRKKSVVTKGFLSGKNASDIYTEKENVSQYTTQQSWQLMLKKLLDGCNKRGMNSQGESVVLDDGIFAKLLQENEFQQLIYPGIPTEQLIHAPKKFADFIRRSMV</sequence>
<proteinExistence type="predicted"/>
<dbReference type="EMBL" id="CAKKTJ010000114">
    <property type="protein sequence ID" value="CAH0474891.1"/>
    <property type="molecule type" value="Genomic_DNA"/>
</dbReference>
<dbReference type="PANTHER" id="PTHR22904">
    <property type="entry name" value="TPR REPEAT CONTAINING PROTEIN"/>
    <property type="match status" value="1"/>
</dbReference>
<evidence type="ECO:0000256" key="1">
    <source>
        <dbReference type="ARBA" id="ARBA00022737"/>
    </source>
</evidence>
<dbReference type="Proteomes" id="UP001160483">
    <property type="component" value="Unassembled WGS sequence"/>
</dbReference>
<gene>
    <name evidence="3" type="ORF">PBS003_LOCUS1729</name>
    <name evidence="4" type="ORF">PBS003_LOCUS2834</name>
</gene>
<dbReference type="EMBL" id="CAKKTJ010000132">
    <property type="protein sequence ID" value="CAH0476026.1"/>
    <property type="molecule type" value="Genomic_DNA"/>
</dbReference>
<name>A0AAU9KWK1_9STRA</name>
<comment type="caution">
    <text evidence="4">The sequence shown here is derived from an EMBL/GenBank/DDBJ whole genome shotgun (WGS) entry which is preliminary data.</text>
</comment>
<dbReference type="Pfam" id="PF13181">
    <property type="entry name" value="TPR_8"/>
    <property type="match status" value="1"/>
</dbReference>
<dbReference type="GO" id="GO:0051879">
    <property type="term" value="F:Hsp90 protein binding"/>
    <property type="evidence" value="ECO:0007669"/>
    <property type="project" value="TreeGrafter"/>
</dbReference>
<dbReference type="SMART" id="SM00028">
    <property type="entry name" value="TPR"/>
    <property type="match status" value="3"/>
</dbReference>
<dbReference type="Gene3D" id="1.25.40.10">
    <property type="entry name" value="Tetratricopeptide repeat domain"/>
    <property type="match status" value="1"/>
</dbReference>
<evidence type="ECO:0000313" key="5">
    <source>
        <dbReference type="Proteomes" id="UP001160483"/>
    </source>
</evidence>
<dbReference type="PANTHER" id="PTHR22904:SF523">
    <property type="entry name" value="STRESS-INDUCED-PHOSPHOPROTEIN 1"/>
    <property type="match status" value="1"/>
</dbReference>
<keyword evidence="1" id="KW-0677">Repeat</keyword>
<dbReference type="InterPro" id="IPR011990">
    <property type="entry name" value="TPR-like_helical_dom_sf"/>
</dbReference>
<accession>A0AAU9KWK1</accession>
<evidence type="ECO:0000256" key="2">
    <source>
        <dbReference type="ARBA" id="ARBA00022803"/>
    </source>
</evidence>
<protein>
    <submittedName>
        <fullName evidence="4">Uncharacterized protein</fullName>
    </submittedName>
</protein>
<dbReference type="SUPFAM" id="SSF48452">
    <property type="entry name" value="TPR-like"/>
    <property type="match status" value="1"/>
</dbReference>
<evidence type="ECO:0000313" key="4">
    <source>
        <dbReference type="EMBL" id="CAH0476026.1"/>
    </source>
</evidence>
<evidence type="ECO:0000313" key="3">
    <source>
        <dbReference type="EMBL" id="CAH0474891.1"/>
    </source>
</evidence>
<organism evidence="4 5">
    <name type="scientific">Peronospora belbahrii</name>
    <dbReference type="NCBI Taxonomy" id="622444"/>
    <lineage>
        <taxon>Eukaryota</taxon>
        <taxon>Sar</taxon>
        <taxon>Stramenopiles</taxon>
        <taxon>Oomycota</taxon>
        <taxon>Peronosporomycetes</taxon>
        <taxon>Peronosporales</taxon>
        <taxon>Peronosporaceae</taxon>
        <taxon>Peronospora</taxon>
    </lineage>
</organism>
<keyword evidence="2" id="KW-0802">TPR repeat</keyword>
<dbReference type="InterPro" id="IPR019734">
    <property type="entry name" value="TPR_rpt"/>
</dbReference>
<reference evidence="4" key="1">
    <citation type="submission" date="2021-11" db="EMBL/GenBank/DDBJ databases">
        <authorList>
            <person name="Islam A."/>
            <person name="Islam S."/>
            <person name="Flora M.S."/>
            <person name="Rahman M."/>
            <person name="Ziaur R.M."/>
            <person name="Epstein J.H."/>
            <person name="Hassan M."/>
            <person name="Klassen M."/>
            <person name="Woodard K."/>
            <person name="Webb A."/>
            <person name="Webby R.J."/>
            <person name="El Zowalaty M.E."/>
        </authorList>
    </citation>
    <scope>NUCLEOTIDE SEQUENCE</scope>
    <source>
        <strain evidence="4">Pbs3</strain>
    </source>
</reference>
<dbReference type="AlphaFoldDB" id="A0AAU9KWK1"/>